<evidence type="ECO:0000313" key="1">
    <source>
        <dbReference type="EMBL" id="KAL3825953.1"/>
    </source>
</evidence>
<keyword evidence="2" id="KW-1185">Reference proteome</keyword>
<evidence type="ECO:0000313" key="2">
    <source>
        <dbReference type="Proteomes" id="UP001634393"/>
    </source>
</evidence>
<dbReference type="AlphaFoldDB" id="A0ABD3SN80"/>
<organism evidence="1 2">
    <name type="scientific">Penstemon smallii</name>
    <dbReference type="NCBI Taxonomy" id="265156"/>
    <lineage>
        <taxon>Eukaryota</taxon>
        <taxon>Viridiplantae</taxon>
        <taxon>Streptophyta</taxon>
        <taxon>Embryophyta</taxon>
        <taxon>Tracheophyta</taxon>
        <taxon>Spermatophyta</taxon>
        <taxon>Magnoliopsida</taxon>
        <taxon>eudicotyledons</taxon>
        <taxon>Gunneridae</taxon>
        <taxon>Pentapetalae</taxon>
        <taxon>asterids</taxon>
        <taxon>lamiids</taxon>
        <taxon>Lamiales</taxon>
        <taxon>Plantaginaceae</taxon>
        <taxon>Cheloneae</taxon>
        <taxon>Penstemon</taxon>
    </lineage>
</organism>
<gene>
    <name evidence="1" type="ORF">ACJIZ3_021982</name>
</gene>
<comment type="caution">
    <text evidence="1">The sequence shown here is derived from an EMBL/GenBank/DDBJ whole genome shotgun (WGS) entry which is preliminary data.</text>
</comment>
<sequence>MQDLSLVLYNDTESADYKSYYLPWYGDSGPFGEPLSFSEDKSYDDTYYLTYNEVDDDYPNQSWYTNRSNDQDYGSGGTWLGDYESYFGGYWGENEVYADKGYEQYDSSIERYGSFYSKNDDMEPDYGENQWPGYDGFGFGFEEQDRDLPDNSSWDDLEETTLYESIFGHWSSPVNG</sequence>
<protein>
    <submittedName>
        <fullName evidence="1">Uncharacterized protein</fullName>
    </submittedName>
</protein>
<reference evidence="1 2" key="1">
    <citation type="submission" date="2024-12" db="EMBL/GenBank/DDBJ databases">
        <title>The unique morphological basis and parallel evolutionary history of personate flowers in Penstemon.</title>
        <authorList>
            <person name="Depatie T.H."/>
            <person name="Wessinger C.A."/>
        </authorList>
    </citation>
    <scope>NUCLEOTIDE SEQUENCE [LARGE SCALE GENOMIC DNA]</scope>
    <source>
        <strain evidence="1">WTNN_2</strain>
        <tissue evidence="1">Leaf</tissue>
    </source>
</reference>
<name>A0ABD3SN80_9LAMI</name>
<accession>A0ABD3SN80</accession>
<dbReference type="Proteomes" id="UP001634393">
    <property type="component" value="Unassembled WGS sequence"/>
</dbReference>
<dbReference type="EMBL" id="JBJXBP010000006">
    <property type="protein sequence ID" value="KAL3825953.1"/>
    <property type="molecule type" value="Genomic_DNA"/>
</dbReference>
<proteinExistence type="predicted"/>